<dbReference type="GO" id="GO:0005743">
    <property type="term" value="C:mitochondrial inner membrane"/>
    <property type="evidence" value="ECO:0007669"/>
    <property type="project" value="UniProtKB-SubCell"/>
</dbReference>
<evidence type="ECO:0000256" key="9">
    <source>
        <dbReference type="ARBA" id="ARBA00038146"/>
    </source>
</evidence>
<evidence type="ECO:0000256" key="6">
    <source>
        <dbReference type="ARBA" id="ARBA00022982"/>
    </source>
</evidence>
<dbReference type="Proteomes" id="UP000759537">
    <property type="component" value="Unassembled WGS sequence"/>
</dbReference>
<dbReference type="SUPFAM" id="SSF63411">
    <property type="entry name" value="LuxS/MPP-like metallohydrolase"/>
    <property type="match status" value="2"/>
</dbReference>
<evidence type="ECO:0000256" key="5">
    <source>
        <dbReference type="ARBA" id="ARBA00022946"/>
    </source>
</evidence>
<comment type="caution">
    <text evidence="12">The sequence shown here is derived from an EMBL/GenBank/DDBJ whole genome shotgun (WGS) entry which is preliminary data.</text>
</comment>
<dbReference type="EMBL" id="WHVB01000001">
    <property type="protein sequence ID" value="KAF8486875.1"/>
    <property type="molecule type" value="Genomic_DNA"/>
</dbReference>
<reference evidence="12" key="2">
    <citation type="journal article" date="2020" name="Nat. Commun.">
        <title>Large-scale genome sequencing of mycorrhizal fungi provides insights into the early evolution of symbiotic traits.</title>
        <authorList>
            <person name="Miyauchi S."/>
            <person name="Kiss E."/>
            <person name="Kuo A."/>
            <person name="Drula E."/>
            <person name="Kohler A."/>
            <person name="Sanchez-Garcia M."/>
            <person name="Morin E."/>
            <person name="Andreopoulos B."/>
            <person name="Barry K.W."/>
            <person name="Bonito G."/>
            <person name="Buee M."/>
            <person name="Carver A."/>
            <person name="Chen C."/>
            <person name="Cichocki N."/>
            <person name="Clum A."/>
            <person name="Culley D."/>
            <person name="Crous P.W."/>
            <person name="Fauchery L."/>
            <person name="Girlanda M."/>
            <person name="Hayes R.D."/>
            <person name="Keri Z."/>
            <person name="LaButti K."/>
            <person name="Lipzen A."/>
            <person name="Lombard V."/>
            <person name="Magnuson J."/>
            <person name="Maillard F."/>
            <person name="Murat C."/>
            <person name="Nolan M."/>
            <person name="Ohm R.A."/>
            <person name="Pangilinan J."/>
            <person name="Pereira M.F."/>
            <person name="Perotto S."/>
            <person name="Peter M."/>
            <person name="Pfister S."/>
            <person name="Riley R."/>
            <person name="Sitrit Y."/>
            <person name="Stielow J.B."/>
            <person name="Szollosi G."/>
            <person name="Zifcakova L."/>
            <person name="Stursova M."/>
            <person name="Spatafora J.W."/>
            <person name="Tedersoo L."/>
            <person name="Vaario L.M."/>
            <person name="Yamada A."/>
            <person name="Yan M."/>
            <person name="Wang P."/>
            <person name="Xu J."/>
            <person name="Bruns T."/>
            <person name="Baldrian P."/>
            <person name="Vilgalys R."/>
            <person name="Dunand C."/>
            <person name="Henrissat B."/>
            <person name="Grigoriev I.V."/>
            <person name="Hibbett D."/>
            <person name="Nagy L.G."/>
            <person name="Martin F.M."/>
        </authorList>
    </citation>
    <scope>NUCLEOTIDE SEQUENCE</scope>
    <source>
        <strain evidence="12">Prilba</strain>
    </source>
</reference>
<protein>
    <recommendedName>
        <fullName evidence="10">Cytochrome b-c1 complex subunit 2, mitochondrial</fullName>
    </recommendedName>
</protein>
<evidence type="ECO:0000256" key="2">
    <source>
        <dbReference type="ARBA" id="ARBA00022448"/>
    </source>
</evidence>
<keyword evidence="8" id="KW-0472">Membrane</keyword>
<dbReference type="InterPro" id="IPR050361">
    <property type="entry name" value="MPP/UQCRC_Complex"/>
</dbReference>
<dbReference type="Pfam" id="PF00675">
    <property type="entry name" value="Peptidase_M16"/>
    <property type="match status" value="1"/>
</dbReference>
<comment type="similarity">
    <text evidence="9">Belongs to the peptidase M16 family. UQCRC2/QCR2 subfamily.</text>
</comment>
<evidence type="ECO:0000256" key="1">
    <source>
        <dbReference type="ARBA" id="ARBA00004443"/>
    </source>
</evidence>
<dbReference type="OrthoDB" id="6369905at2759"/>
<comment type="subcellular location">
    <subcellularLocation>
        <location evidence="1">Mitochondrion inner membrane</location>
        <topology evidence="1">Peripheral membrane protein</topology>
        <orientation evidence="1">Matrix side</orientation>
    </subcellularLocation>
</comment>
<gene>
    <name evidence="12" type="ORF">DFH94DRAFT_701323</name>
</gene>
<evidence type="ECO:0000256" key="8">
    <source>
        <dbReference type="ARBA" id="ARBA00023136"/>
    </source>
</evidence>
<evidence type="ECO:0000259" key="11">
    <source>
        <dbReference type="Pfam" id="PF00675"/>
    </source>
</evidence>
<dbReference type="Gene3D" id="3.30.830.10">
    <property type="entry name" value="Metalloenzyme, LuxS/M16 peptidase-like"/>
    <property type="match status" value="2"/>
</dbReference>
<dbReference type="PANTHER" id="PTHR11851">
    <property type="entry name" value="METALLOPROTEASE"/>
    <property type="match status" value="1"/>
</dbReference>
<evidence type="ECO:0000313" key="12">
    <source>
        <dbReference type="EMBL" id="KAF8486875.1"/>
    </source>
</evidence>
<dbReference type="InterPro" id="IPR011765">
    <property type="entry name" value="Pept_M16_N"/>
</dbReference>
<evidence type="ECO:0000256" key="10">
    <source>
        <dbReference type="ARBA" id="ARBA00040751"/>
    </source>
</evidence>
<keyword evidence="2" id="KW-0813">Transport</keyword>
<keyword evidence="6" id="KW-0249">Electron transport</keyword>
<dbReference type="AlphaFoldDB" id="A0A9P5TDM7"/>
<sequence length="436" mass="44332">MLRASRVVSASKRGFATVVDAASGFKVAAVDNGQPSSSVTVLLKAGSRYQPKPGVAHALSNFTFKSTGKRSALGTIREAELYGGVLSSSLSREHLALTAEFLRGDEAYFVDVLASFLASPKFSRHELSEYVLPAVHSESAAATQSAPTHALELAHALAFRNGLGYSLYADSHATGNITAEDIRDLHAHAVSNPSSVAVLGTGISTESLAKLFETAVSAHKASAKTPVVPSATPVPATAYHGGAARVSSAHGPQTIFVGFGSTASASVPTLHALAAHLNPEPALKWAASSAPVASGIPAGIHARSVLLPYSDATLVGVVLEGSDGAALREGAKAVVGAFKDAAGGKVGKEELARAVARAKFQLAAGVEAREGYVGAFGPKVLKGETASVQGTLEGIQAVSGTGLSQVAGDLVKSKPTYVAIGDLHALPYADEIGLSA</sequence>
<dbReference type="GO" id="GO:0046872">
    <property type="term" value="F:metal ion binding"/>
    <property type="evidence" value="ECO:0007669"/>
    <property type="project" value="InterPro"/>
</dbReference>
<accession>A0A9P5TDM7</accession>
<keyword evidence="7" id="KW-0496">Mitochondrion</keyword>
<evidence type="ECO:0000256" key="3">
    <source>
        <dbReference type="ARBA" id="ARBA00022660"/>
    </source>
</evidence>
<keyword evidence="4" id="KW-0999">Mitochondrion inner membrane</keyword>
<evidence type="ECO:0000256" key="4">
    <source>
        <dbReference type="ARBA" id="ARBA00022792"/>
    </source>
</evidence>
<dbReference type="PANTHER" id="PTHR11851:SF209">
    <property type="entry name" value="CYTOCHROME B-C1 COMPLEX SUBUNIT 2, MITOCHONDRIAL"/>
    <property type="match status" value="1"/>
</dbReference>
<feature type="domain" description="Peptidase M16 N-terminal" evidence="11">
    <location>
        <begin position="27"/>
        <end position="169"/>
    </location>
</feature>
<dbReference type="InterPro" id="IPR011249">
    <property type="entry name" value="Metalloenz_LuxS/M16"/>
</dbReference>
<evidence type="ECO:0000313" key="13">
    <source>
        <dbReference type="Proteomes" id="UP000759537"/>
    </source>
</evidence>
<name>A0A9P5TDM7_9AGAM</name>
<keyword evidence="13" id="KW-1185">Reference proteome</keyword>
<keyword evidence="5" id="KW-0809">Transit peptide</keyword>
<proteinExistence type="inferred from homology"/>
<reference evidence="12" key="1">
    <citation type="submission" date="2019-10" db="EMBL/GenBank/DDBJ databases">
        <authorList>
            <consortium name="DOE Joint Genome Institute"/>
            <person name="Kuo A."/>
            <person name="Miyauchi S."/>
            <person name="Kiss E."/>
            <person name="Drula E."/>
            <person name="Kohler A."/>
            <person name="Sanchez-Garcia M."/>
            <person name="Andreopoulos B."/>
            <person name="Barry K.W."/>
            <person name="Bonito G."/>
            <person name="Buee M."/>
            <person name="Carver A."/>
            <person name="Chen C."/>
            <person name="Cichocki N."/>
            <person name="Clum A."/>
            <person name="Culley D."/>
            <person name="Crous P.W."/>
            <person name="Fauchery L."/>
            <person name="Girlanda M."/>
            <person name="Hayes R."/>
            <person name="Keri Z."/>
            <person name="LaButti K."/>
            <person name="Lipzen A."/>
            <person name="Lombard V."/>
            <person name="Magnuson J."/>
            <person name="Maillard F."/>
            <person name="Morin E."/>
            <person name="Murat C."/>
            <person name="Nolan M."/>
            <person name="Ohm R."/>
            <person name="Pangilinan J."/>
            <person name="Pereira M."/>
            <person name="Perotto S."/>
            <person name="Peter M."/>
            <person name="Riley R."/>
            <person name="Sitrit Y."/>
            <person name="Stielow B."/>
            <person name="Szollosi G."/>
            <person name="Zifcakova L."/>
            <person name="Stursova M."/>
            <person name="Spatafora J.W."/>
            <person name="Tedersoo L."/>
            <person name="Vaario L.-M."/>
            <person name="Yamada A."/>
            <person name="Yan M."/>
            <person name="Wang P."/>
            <person name="Xu J."/>
            <person name="Bruns T."/>
            <person name="Baldrian P."/>
            <person name="Vilgalys R."/>
            <person name="Henrissat B."/>
            <person name="Grigoriev I.V."/>
            <person name="Hibbett D."/>
            <person name="Nagy L.G."/>
            <person name="Martin F.M."/>
        </authorList>
    </citation>
    <scope>NUCLEOTIDE SEQUENCE</scope>
    <source>
        <strain evidence="12">Prilba</strain>
    </source>
</reference>
<dbReference type="FunFam" id="3.30.830.10:FF:000021">
    <property type="entry name" value="Cytochrome b-c1 complex subunit 2"/>
    <property type="match status" value="1"/>
</dbReference>
<organism evidence="12 13">
    <name type="scientific">Russula ochroleuca</name>
    <dbReference type="NCBI Taxonomy" id="152965"/>
    <lineage>
        <taxon>Eukaryota</taxon>
        <taxon>Fungi</taxon>
        <taxon>Dikarya</taxon>
        <taxon>Basidiomycota</taxon>
        <taxon>Agaricomycotina</taxon>
        <taxon>Agaricomycetes</taxon>
        <taxon>Russulales</taxon>
        <taxon>Russulaceae</taxon>
        <taxon>Russula</taxon>
    </lineage>
</organism>
<evidence type="ECO:0000256" key="7">
    <source>
        <dbReference type="ARBA" id="ARBA00023128"/>
    </source>
</evidence>
<keyword evidence="3" id="KW-0679">Respiratory chain</keyword>